<feature type="compositionally biased region" description="Basic and acidic residues" evidence="2">
    <location>
        <begin position="52"/>
        <end position="70"/>
    </location>
</feature>
<dbReference type="HOGENOM" id="CLU_008366_0_0_1"/>
<dbReference type="PANTHER" id="PTHR47219:SF20">
    <property type="entry name" value="TBC1 DOMAIN FAMILY MEMBER 2B"/>
    <property type="match status" value="1"/>
</dbReference>
<evidence type="ECO:0000313" key="4">
    <source>
        <dbReference type="EMBL" id="EFJ30863.1"/>
    </source>
</evidence>
<dbReference type="FunFam" id="1.10.472.80:FF:000013">
    <property type="entry name" value="TBC1 domain family member 8B"/>
    <property type="match status" value="1"/>
</dbReference>
<feature type="region of interest" description="Disordered" evidence="2">
    <location>
        <begin position="201"/>
        <end position="224"/>
    </location>
</feature>
<feature type="region of interest" description="Disordered" evidence="2">
    <location>
        <begin position="111"/>
        <end position="130"/>
    </location>
</feature>
<dbReference type="OrthoDB" id="17687at2759"/>
<dbReference type="OMA" id="EQKEMNG"/>
<dbReference type="Pfam" id="PF00566">
    <property type="entry name" value="RabGAP-TBC"/>
    <property type="match status" value="1"/>
</dbReference>
<protein>
    <recommendedName>
        <fullName evidence="3">Rab-GAP TBC domain-containing protein</fullName>
    </recommendedName>
</protein>
<proteinExistence type="predicted"/>
<reference evidence="4 5" key="1">
    <citation type="journal article" date="2011" name="Science">
        <title>The Selaginella genome identifies genetic changes associated with the evolution of vascular plants.</title>
        <authorList>
            <person name="Banks J.A."/>
            <person name="Nishiyama T."/>
            <person name="Hasebe M."/>
            <person name="Bowman J.L."/>
            <person name="Gribskov M."/>
            <person name="dePamphilis C."/>
            <person name="Albert V.A."/>
            <person name="Aono N."/>
            <person name="Aoyama T."/>
            <person name="Ambrose B.A."/>
            <person name="Ashton N.W."/>
            <person name="Axtell M.J."/>
            <person name="Barker E."/>
            <person name="Barker M.S."/>
            <person name="Bennetzen J.L."/>
            <person name="Bonawitz N.D."/>
            <person name="Chapple C."/>
            <person name="Cheng C."/>
            <person name="Correa L.G."/>
            <person name="Dacre M."/>
            <person name="DeBarry J."/>
            <person name="Dreyer I."/>
            <person name="Elias M."/>
            <person name="Engstrom E.M."/>
            <person name="Estelle M."/>
            <person name="Feng L."/>
            <person name="Finet C."/>
            <person name="Floyd S.K."/>
            <person name="Frommer W.B."/>
            <person name="Fujita T."/>
            <person name="Gramzow L."/>
            <person name="Gutensohn M."/>
            <person name="Harholt J."/>
            <person name="Hattori M."/>
            <person name="Heyl A."/>
            <person name="Hirai T."/>
            <person name="Hiwatashi Y."/>
            <person name="Ishikawa M."/>
            <person name="Iwata M."/>
            <person name="Karol K.G."/>
            <person name="Koehler B."/>
            <person name="Kolukisaoglu U."/>
            <person name="Kubo M."/>
            <person name="Kurata T."/>
            <person name="Lalonde S."/>
            <person name="Li K."/>
            <person name="Li Y."/>
            <person name="Litt A."/>
            <person name="Lyons E."/>
            <person name="Manning G."/>
            <person name="Maruyama T."/>
            <person name="Michael T.P."/>
            <person name="Mikami K."/>
            <person name="Miyazaki S."/>
            <person name="Morinaga S."/>
            <person name="Murata T."/>
            <person name="Mueller-Roeber B."/>
            <person name="Nelson D.R."/>
            <person name="Obara M."/>
            <person name="Oguri Y."/>
            <person name="Olmstead R.G."/>
            <person name="Onodera N."/>
            <person name="Petersen B.L."/>
            <person name="Pils B."/>
            <person name="Prigge M."/>
            <person name="Rensing S.A."/>
            <person name="Riano-Pachon D.M."/>
            <person name="Roberts A.W."/>
            <person name="Sato Y."/>
            <person name="Scheller H.V."/>
            <person name="Schulz B."/>
            <person name="Schulz C."/>
            <person name="Shakirov E.V."/>
            <person name="Shibagaki N."/>
            <person name="Shinohara N."/>
            <person name="Shippen D.E."/>
            <person name="Soerensen I."/>
            <person name="Sotooka R."/>
            <person name="Sugimoto N."/>
            <person name="Sugita M."/>
            <person name="Sumikawa N."/>
            <person name="Tanurdzic M."/>
            <person name="Theissen G."/>
            <person name="Ulvskov P."/>
            <person name="Wakazuki S."/>
            <person name="Weng J.K."/>
            <person name="Willats W.W."/>
            <person name="Wipf D."/>
            <person name="Wolf P.G."/>
            <person name="Yang L."/>
            <person name="Zimmer A.D."/>
            <person name="Zhu Q."/>
            <person name="Mitros T."/>
            <person name="Hellsten U."/>
            <person name="Loque D."/>
            <person name="Otillar R."/>
            <person name="Salamov A."/>
            <person name="Schmutz J."/>
            <person name="Shapiro H."/>
            <person name="Lindquist E."/>
            <person name="Lucas S."/>
            <person name="Rokhsar D."/>
            <person name="Grigoriev I.V."/>
        </authorList>
    </citation>
    <scope>NUCLEOTIDE SEQUENCE [LARGE SCALE GENOMIC DNA]</scope>
</reference>
<name>D8RBX2_SELML</name>
<evidence type="ECO:0000256" key="1">
    <source>
        <dbReference type="SAM" id="Coils"/>
    </source>
</evidence>
<evidence type="ECO:0000313" key="5">
    <source>
        <dbReference type="Proteomes" id="UP000001514"/>
    </source>
</evidence>
<dbReference type="GO" id="GO:0005096">
    <property type="term" value="F:GTPase activator activity"/>
    <property type="evidence" value="ECO:0000318"/>
    <property type="project" value="GO_Central"/>
</dbReference>
<gene>
    <name evidence="4" type="ORF">SELMODRAFT_89532</name>
</gene>
<dbReference type="Proteomes" id="UP000001514">
    <property type="component" value="Unassembled WGS sequence"/>
</dbReference>
<dbReference type="PANTHER" id="PTHR47219">
    <property type="entry name" value="RAB GTPASE-ACTIVATING PROTEIN 1-LIKE"/>
    <property type="match status" value="1"/>
</dbReference>
<dbReference type="Gene3D" id="1.10.472.80">
    <property type="entry name" value="Ypt/Rab-GAP domain of gyp1p, domain 3"/>
    <property type="match status" value="1"/>
</dbReference>
<dbReference type="PROSITE" id="PS50086">
    <property type="entry name" value="TBC_RABGAP"/>
    <property type="match status" value="1"/>
</dbReference>
<dbReference type="Gene3D" id="1.10.8.270">
    <property type="entry name" value="putative rabgap domain of human tbc1 domain family member 14 like domains"/>
    <property type="match status" value="1"/>
</dbReference>
<dbReference type="KEGG" id="smo:SELMODRAFT_89532"/>
<feature type="region of interest" description="Disordered" evidence="2">
    <location>
        <begin position="49"/>
        <end position="70"/>
    </location>
</feature>
<dbReference type="AlphaFoldDB" id="D8RBX2"/>
<dbReference type="InterPro" id="IPR050302">
    <property type="entry name" value="Rab_GAP_TBC_domain"/>
</dbReference>
<evidence type="ECO:0000259" key="3">
    <source>
        <dbReference type="PROSITE" id="PS50086"/>
    </source>
</evidence>
<dbReference type="FunFam" id="1.10.8.270:FF:000018">
    <property type="entry name" value="Ypt/Rab-GAP domain of gyp1p superfamily protein"/>
    <property type="match status" value="1"/>
</dbReference>
<dbReference type="Gramene" id="EFJ30863">
    <property type="protein sequence ID" value="EFJ30863"/>
    <property type="gene ID" value="SELMODRAFT_89532"/>
</dbReference>
<dbReference type="SUPFAM" id="SSF47923">
    <property type="entry name" value="Ypt/Rab-GAP domain of gyp1p"/>
    <property type="match status" value="2"/>
</dbReference>
<dbReference type="FunCoup" id="D8RBX2">
    <property type="interactions" value="3979"/>
</dbReference>
<organism evidence="5">
    <name type="scientific">Selaginella moellendorffii</name>
    <name type="common">Spikemoss</name>
    <dbReference type="NCBI Taxonomy" id="88036"/>
    <lineage>
        <taxon>Eukaryota</taxon>
        <taxon>Viridiplantae</taxon>
        <taxon>Streptophyta</taxon>
        <taxon>Embryophyta</taxon>
        <taxon>Tracheophyta</taxon>
        <taxon>Lycopodiopsida</taxon>
        <taxon>Selaginellales</taxon>
        <taxon>Selaginellaceae</taxon>
        <taxon>Selaginella</taxon>
    </lineage>
</organism>
<dbReference type="InterPro" id="IPR035969">
    <property type="entry name" value="Rab-GAP_TBC_sf"/>
</dbReference>
<dbReference type="eggNOG" id="KOG2058">
    <property type="taxonomic scope" value="Eukaryota"/>
</dbReference>
<dbReference type="InParanoid" id="D8RBX2"/>
<feature type="compositionally biased region" description="Polar residues" evidence="2">
    <location>
        <begin position="205"/>
        <end position="215"/>
    </location>
</feature>
<keyword evidence="1" id="KW-0175">Coiled coil</keyword>
<sequence>RDMYGFILRPQHLQRYREFTSIYKEEEAERSERWEHFLRTYGDAADFSATKGAEKDASSDSEVNAKPDGENRVVQRWGELRPSLNIVEQGIATNAGRQQHATKPLENGDVLKTRKTDSGASDIDDSDDEFYDVDKSDAVADSLVSSDQSDSESAIHGKESPWREELQFLVRGGVPMALRGELWQVFVRTKTRRVEGHYERLLEKPSSNGNGNANGYTHHDEPPSVPAQEKYVNQIEKDLPRTFPGHPALDEDGRNALRRLLTAYARHNPDVGYCQAMNFFAGLLLLLMPEENAFWTLTGIIDEYFQGYYSEKLLEAQVDQLVFEELAREQFPRLISHFESLGVQISWMSGPWFLSIFVNVLPWESVLRVWDVLLFEGNRTMLFRTALALLELHAPALLASRDAGDCISVMQTVTGATFDSSQLVLTACMGFQKIERLEALRTKYRPIVLATLDERAAELRLWRSSQGALVKKLSRKLSSLNTSTKEITTAEIIAESGDIEEIDEEDEEIDEKDPADLEEQVAWLKNELCLALEEKKRATARAEELDVALMEIVKDDNRRELSAKVESLEAELSTVKQMLSDKQEQEKAMVQVMLRIEQEQKLTEDARCFAEQDAAAQRHAATVMQEKYEQLMDKFAALEKRAVMAETMLEATLQYEAGQTGNLRRQKEEEPSKWSWPLSSPR</sequence>
<feature type="non-terminal residue" evidence="4">
    <location>
        <position position="1"/>
    </location>
</feature>
<dbReference type="EMBL" id="GL377575">
    <property type="protein sequence ID" value="EFJ30863.1"/>
    <property type="molecule type" value="Genomic_DNA"/>
</dbReference>
<dbReference type="SMART" id="SM00164">
    <property type="entry name" value="TBC"/>
    <property type="match status" value="1"/>
</dbReference>
<feature type="coiled-coil region" evidence="1">
    <location>
        <begin position="621"/>
        <end position="648"/>
    </location>
</feature>
<accession>D8RBX2</accession>
<feature type="coiled-coil region" evidence="1">
    <location>
        <begin position="558"/>
        <end position="585"/>
    </location>
</feature>
<feature type="region of interest" description="Disordered" evidence="2">
    <location>
        <begin position="655"/>
        <end position="682"/>
    </location>
</feature>
<dbReference type="STRING" id="88036.D8RBX2"/>
<evidence type="ECO:0000256" key="2">
    <source>
        <dbReference type="SAM" id="MobiDB-lite"/>
    </source>
</evidence>
<feature type="domain" description="Rab-GAP TBC" evidence="3">
    <location>
        <begin position="173"/>
        <end position="377"/>
    </location>
</feature>
<keyword evidence="5" id="KW-1185">Reference proteome</keyword>
<dbReference type="InterPro" id="IPR000195">
    <property type="entry name" value="Rab-GAP-TBC_dom"/>
</dbReference>